<dbReference type="EMBL" id="CP101717">
    <property type="protein sequence ID" value="WLD59057.1"/>
    <property type="molecule type" value="Genomic_DNA"/>
</dbReference>
<sequence length="324" mass="35159">MSRSNAWFLGVGFCLLFASGSIVAQQAPDDEPEPAPVAPAEAPPNPMDLERVMPPPEQGSFDLELRYLNQLPAEQFVRLQANGVEFATLWRNQETGNPQGALLIVHDNGHHQDWPHVVRDLRQYLPVVGWSTLSIAMPPVPAPRVPARLLDNDDIVPGSAAGFEPDEDYLPMVDARIEASINELIRRGYLNIALVGVGSGAYQVTRFITTNAPEGDGFGFGLIMLDARPQDTAALAALLAQLDVPVLDLYLNRSAHSAQAAQQRRAALNRAGQGNNLVQVREQSSSTNYRASPNVVTRRVWGWLRSNMSGREADIINSGNGGGG</sequence>
<dbReference type="InterPro" id="IPR022529">
    <property type="entry name" value="DUF3530"/>
</dbReference>
<dbReference type="AlphaFoldDB" id="A0AB38YIF2"/>
<dbReference type="SUPFAM" id="SSF53474">
    <property type="entry name" value="alpha/beta-Hydrolases"/>
    <property type="match status" value="1"/>
</dbReference>
<reference evidence="3" key="1">
    <citation type="submission" date="2022-07" db="EMBL/GenBank/DDBJ databases">
        <title>Complete genome sequence of Salinispirillum sp. LH10-3-1 capable of multiple carbohydrate inversion isolated from a soda lake.</title>
        <authorList>
            <person name="Liu J."/>
            <person name="Zhai Y."/>
            <person name="Zhang H."/>
            <person name="Yang H."/>
            <person name="Qu J."/>
            <person name="Li J."/>
        </authorList>
    </citation>
    <scope>NUCLEOTIDE SEQUENCE</scope>
    <source>
        <strain evidence="3">LH 10-3-1</strain>
    </source>
</reference>
<feature type="signal peptide" evidence="2">
    <location>
        <begin position="1"/>
        <end position="24"/>
    </location>
</feature>
<accession>A0AB38YIF2</accession>
<organism evidence="3">
    <name type="scientific">Salinispirillum sp. LH 10-3-1</name>
    <dbReference type="NCBI Taxonomy" id="2952525"/>
    <lineage>
        <taxon>Bacteria</taxon>
        <taxon>Pseudomonadati</taxon>
        <taxon>Pseudomonadota</taxon>
        <taxon>Gammaproteobacteria</taxon>
        <taxon>Oceanospirillales</taxon>
        <taxon>Saccharospirillaceae</taxon>
        <taxon>Salinispirillum</taxon>
    </lineage>
</organism>
<evidence type="ECO:0000313" key="3">
    <source>
        <dbReference type="EMBL" id="WLD59057.1"/>
    </source>
</evidence>
<feature type="compositionally biased region" description="Pro residues" evidence="1">
    <location>
        <begin position="34"/>
        <end position="46"/>
    </location>
</feature>
<feature type="region of interest" description="Disordered" evidence="1">
    <location>
        <begin position="25"/>
        <end position="55"/>
    </location>
</feature>
<dbReference type="InterPro" id="IPR029058">
    <property type="entry name" value="AB_hydrolase_fold"/>
</dbReference>
<keyword evidence="2" id="KW-0732">Signal</keyword>
<dbReference type="Pfam" id="PF12048">
    <property type="entry name" value="DUF3530"/>
    <property type="match status" value="1"/>
</dbReference>
<evidence type="ECO:0000256" key="2">
    <source>
        <dbReference type="SAM" id="SignalP"/>
    </source>
</evidence>
<dbReference type="Gene3D" id="3.40.50.1820">
    <property type="entry name" value="alpha/beta hydrolase"/>
    <property type="match status" value="1"/>
</dbReference>
<evidence type="ECO:0000256" key="1">
    <source>
        <dbReference type="SAM" id="MobiDB-lite"/>
    </source>
</evidence>
<protein>
    <submittedName>
        <fullName evidence="3">Alpha/beta hydrolase family protein</fullName>
    </submittedName>
</protein>
<dbReference type="GO" id="GO:0016787">
    <property type="term" value="F:hydrolase activity"/>
    <property type="evidence" value="ECO:0007669"/>
    <property type="project" value="UniProtKB-KW"/>
</dbReference>
<proteinExistence type="predicted"/>
<keyword evidence="3" id="KW-0378">Hydrolase</keyword>
<gene>
    <name evidence="3" type="ORF">NFC81_04535</name>
</gene>
<dbReference type="RefSeq" id="WP_304996348.1">
    <property type="nucleotide sequence ID" value="NZ_CP101717.1"/>
</dbReference>
<feature type="chain" id="PRO_5044274959" evidence="2">
    <location>
        <begin position="25"/>
        <end position="324"/>
    </location>
</feature>
<name>A0AB38YIF2_9GAMM</name>